<evidence type="ECO:0000313" key="1">
    <source>
        <dbReference type="EMBL" id="CDP91828.1"/>
    </source>
</evidence>
<evidence type="ECO:0000313" key="3">
    <source>
        <dbReference type="Proteomes" id="UP000006672"/>
    </source>
</evidence>
<organism evidence="1">
    <name type="scientific">Brugia malayi</name>
    <name type="common">Filarial nematode worm</name>
    <dbReference type="NCBI Taxonomy" id="6279"/>
    <lineage>
        <taxon>Eukaryota</taxon>
        <taxon>Metazoa</taxon>
        <taxon>Ecdysozoa</taxon>
        <taxon>Nematoda</taxon>
        <taxon>Chromadorea</taxon>
        <taxon>Rhabditida</taxon>
        <taxon>Spirurina</taxon>
        <taxon>Spiruromorpha</taxon>
        <taxon>Filarioidea</taxon>
        <taxon>Onchocercidae</taxon>
        <taxon>Brugia</taxon>
    </lineage>
</organism>
<dbReference type="OrthoDB" id="10435606at2759"/>
<reference evidence="2" key="3">
    <citation type="submission" date="2019-04" db="EMBL/GenBank/DDBJ databases">
        <authorList>
            <person name="Howe K."/>
            <person name="Paulini M."/>
            <person name="Williams G."/>
        </authorList>
    </citation>
    <scope>NUCLEOTIDE SEQUENCE [LARGE SCALE GENOMIC DNA]</scope>
    <source>
        <strain evidence="2">FR3</strain>
    </source>
</reference>
<dbReference type="Proteomes" id="UP000006672">
    <property type="component" value="Unassembled WGS sequence"/>
</dbReference>
<keyword evidence="3" id="KW-1185">Reference proteome</keyword>
<reference evidence="4" key="4">
    <citation type="submission" date="2019-12" db="UniProtKB">
        <authorList>
            <consortium name="WormBaseParasite"/>
        </authorList>
    </citation>
    <scope>IDENTIFICATION</scope>
</reference>
<sequence length="103" mass="12081">MNLIYSNDKEKTENNNQLLSCNEDKCLCEDEVDLMEHIQILLDSYPKCNFVQQILQTLCNEGTVTEKIIAHLIDRSIRRQRMIQKQIKILKSSQIRKSIADDK</sequence>
<accession>A0A0K0IS16</accession>
<dbReference type="AlphaFoldDB" id="A0A0K0IS16"/>
<accession>A0A4E9F502</accession>
<protein>
    <submittedName>
        <fullName evidence="1 4">Bm1154</fullName>
    </submittedName>
</protein>
<dbReference type="CTD" id="66057583"/>
<name>A0A0K0IS16_BRUMA</name>
<gene>
    <name evidence="1 4 5" type="ORF">Bm1154</name>
    <name evidence="2" type="ORF">BM_BM1154</name>
    <name evidence="1" type="ORF">BM_Bm1154</name>
</gene>
<dbReference type="WBParaSite" id="Bm1154.1">
    <property type="protein sequence ID" value="Bm1154.1"/>
    <property type="gene ID" value="WBGene00221415"/>
</dbReference>
<dbReference type="GeneID" id="66057583"/>
<dbReference type="WormBase" id="Bm1154">
    <property type="protein sequence ID" value="BM28496"/>
    <property type="gene ID" value="WBGene00221415"/>
</dbReference>
<dbReference type="EMBL" id="LN856609">
    <property type="protein sequence ID" value="CDP91828.1"/>
    <property type="molecule type" value="Genomic_DNA"/>
</dbReference>
<dbReference type="KEGG" id="bmy:BM_BM1154"/>
<evidence type="ECO:0000313" key="2">
    <source>
        <dbReference type="EMBL" id="VIO90280.1"/>
    </source>
</evidence>
<dbReference type="RefSeq" id="XP_042932182.1">
    <property type="nucleotide sequence ID" value="XM_043076248.1"/>
</dbReference>
<dbReference type="OMA" id="CNEDKCL"/>
<evidence type="ECO:0000313" key="5">
    <source>
        <dbReference type="WormBase" id="Bm1154"/>
    </source>
</evidence>
<proteinExistence type="predicted"/>
<evidence type="ECO:0000313" key="4">
    <source>
        <dbReference type="WBParaSite" id="Bm1154.1"/>
    </source>
</evidence>
<dbReference type="EMBL" id="CAAKNF010000192">
    <property type="protein sequence ID" value="VIO90280.1"/>
    <property type="molecule type" value="Genomic_DNA"/>
</dbReference>
<reference evidence="1 3" key="1">
    <citation type="journal article" date="2007" name="Science">
        <title>Draft genome of the filarial nematode parasite Brugia malayi.</title>
        <authorList>
            <person name="Ghedin E."/>
            <person name="Wang S."/>
            <person name="Spiro D."/>
            <person name="Caler E."/>
            <person name="Zhao Q."/>
            <person name="Crabtree J."/>
            <person name="Allen J.E."/>
            <person name="Delcher A.L."/>
            <person name="Guiliano D.B."/>
            <person name="Miranda-Saavedra D."/>
            <person name="Angiuoli S.V."/>
            <person name="Creasy T."/>
            <person name="Amedeo P."/>
            <person name="Haas B."/>
            <person name="El-Sayed N.M."/>
            <person name="Wortman J.R."/>
            <person name="Feldblyum T."/>
            <person name="Tallon L."/>
            <person name="Schatz M."/>
            <person name="Shumway M."/>
            <person name="Koo H."/>
            <person name="Salzberg S.L."/>
            <person name="Schobel S."/>
            <person name="Pertea M."/>
            <person name="Pop M."/>
            <person name="White O."/>
            <person name="Barton G.J."/>
            <person name="Carlow C.K."/>
            <person name="Crawford M.J."/>
            <person name="Daub J."/>
            <person name="Dimmic M.W."/>
            <person name="Estes C.F."/>
            <person name="Foster J.M."/>
            <person name="Ganatra M."/>
            <person name="Gregory W.F."/>
            <person name="Johnson N.M."/>
            <person name="Jin J."/>
            <person name="Komuniecki R."/>
            <person name="Korf I."/>
            <person name="Kumar S."/>
            <person name="Laney S."/>
            <person name="Li B.W."/>
            <person name="Li W."/>
            <person name="Lindblom T.H."/>
            <person name="Lustigman S."/>
            <person name="Ma D."/>
            <person name="Maina C.V."/>
            <person name="Martin D.M."/>
            <person name="McCarter J.P."/>
            <person name="McReynolds L."/>
            <person name="Mitreva M."/>
            <person name="Nutman T.B."/>
            <person name="Parkinson J."/>
            <person name="Peregrin-Alvarez J.M."/>
            <person name="Poole C."/>
            <person name="Ren Q."/>
            <person name="Saunders L."/>
            <person name="Sluder A.E."/>
            <person name="Smith K."/>
            <person name="Stanke M."/>
            <person name="Unnasch T.R."/>
            <person name="Ware J."/>
            <person name="Wei A.D."/>
            <person name="Weil G."/>
            <person name="Williams D.J."/>
            <person name="Zhang Y."/>
            <person name="Williams S.A."/>
            <person name="Fraser-Liggett C."/>
            <person name="Slatko B."/>
            <person name="Blaxter M.L."/>
            <person name="Scott A.L."/>
        </authorList>
    </citation>
    <scope>NUCLEOTIDE SEQUENCE</scope>
    <source>
        <strain evidence="1 3">FR3</strain>
    </source>
</reference>
<reference evidence="1" key="2">
    <citation type="submission" date="2012-12" db="EMBL/GenBank/DDBJ databases">
        <authorList>
            <person name="Gao Y.W."/>
            <person name="Fan S.T."/>
            <person name="Sun H.T."/>
            <person name="Wang Z."/>
            <person name="Gao X.L."/>
            <person name="Li Y.G."/>
            <person name="Wang T.C."/>
            <person name="Zhang K."/>
            <person name="Xu W.W."/>
            <person name="Yu Z.J."/>
            <person name="Xia X.Z."/>
        </authorList>
    </citation>
    <scope>NUCLEOTIDE SEQUENCE</scope>
    <source>
        <strain evidence="1">FR3</strain>
    </source>
</reference>